<reference evidence="1 2" key="1">
    <citation type="journal article" date="2014" name="Nature">
        <title>An environmental bacterial taxon with a large and distinct metabolic repertoire.</title>
        <authorList>
            <person name="Wilson M.C."/>
            <person name="Mori T."/>
            <person name="Ruckert C."/>
            <person name="Uria A.R."/>
            <person name="Helf M.J."/>
            <person name="Takada K."/>
            <person name="Gernert C."/>
            <person name="Steffens U.A."/>
            <person name="Heycke N."/>
            <person name="Schmitt S."/>
            <person name="Rinke C."/>
            <person name="Helfrich E.J."/>
            <person name="Brachmann A.O."/>
            <person name="Gurgui C."/>
            <person name="Wakimoto T."/>
            <person name="Kracht M."/>
            <person name="Crusemann M."/>
            <person name="Hentschel U."/>
            <person name="Abe I."/>
            <person name="Matsunaga S."/>
            <person name="Kalinowski J."/>
            <person name="Takeyama H."/>
            <person name="Piel J."/>
        </authorList>
    </citation>
    <scope>NUCLEOTIDE SEQUENCE [LARGE SCALE GENOMIC DNA]</scope>
    <source>
        <strain evidence="2">TSY2</strain>
    </source>
</reference>
<accession>W4M2G7</accession>
<organism evidence="1 2">
    <name type="scientific">Candidatus Entotheonella gemina</name>
    <dbReference type="NCBI Taxonomy" id="1429439"/>
    <lineage>
        <taxon>Bacteria</taxon>
        <taxon>Pseudomonadati</taxon>
        <taxon>Nitrospinota/Tectimicrobiota group</taxon>
        <taxon>Candidatus Tectimicrobiota</taxon>
        <taxon>Candidatus Entotheonellia</taxon>
        <taxon>Candidatus Entotheonellales</taxon>
        <taxon>Candidatus Entotheonellaceae</taxon>
        <taxon>Candidatus Entotheonella</taxon>
    </lineage>
</organism>
<gene>
    <name evidence="1" type="ORF">ETSY2_30435</name>
</gene>
<sequence length="29" mass="3395">MIELDDQYNVTKRLPGGMWQRAIEDENDG</sequence>
<dbReference type="HOGENOM" id="CLU_3408964_0_0_7"/>
<protein>
    <submittedName>
        <fullName evidence="1">Uncharacterized protein</fullName>
    </submittedName>
</protein>
<proteinExistence type="predicted"/>
<evidence type="ECO:0000313" key="1">
    <source>
        <dbReference type="EMBL" id="ETX04161.1"/>
    </source>
</evidence>
<evidence type="ECO:0000313" key="2">
    <source>
        <dbReference type="Proteomes" id="UP000019140"/>
    </source>
</evidence>
<name>W4M2G7_9BACT</name>
<dbReference type="Proteomes" id="UP000019140">
    <property type="component" value="Unassembled WGS sequence"/>
</dbReference>
<comment type="caution">
    <text evidence="1">The sequence shown here is derived from an EMBL/GenBank/DDBJ whole genome shotgun (WGS) entry which is preliminary data.</text>
</comment>
<keyword evidence="2" id="KW-1185">Reference proteome</keyword>
<dbReference type="EMBL" id="AZHX01001289">
    <property type="protein sequence ID" value="ETX04161.1"/>
    <property type="molecule type" value="Genomic_DNA"/>
</dbReference>
<dbReference type="AlphaFoldDB" id="W4M2G7"/>